<name>A0ACC0IVN5_9ERIC</name>
<gene>
    <name evidence="1" type="ORF">LOK49_LG02G03218</name>
</gene>
<keyword evidence="2" id="KW-1185">Reference proteome</keyword>
<organism evidence="1 2">
    <name type="scientific">Camellia lanceoleosa</name>
    <dbReference type="NCBI Taxonomy" id="1840588"/>
    <lineage>
        <taxon>Eukaryota</taxon>
        <taxon>Viridiplantae</taxon>
        <taxon>Streptophyta</taxon>
        <taxon>Embryophyta</taxon>
        <taxon>Tracheophyta</taxon>
        <taxon>Spermatophyta</taxon>
        <taxon>Magnoliopsida</taxon>
        <taxon>eudicotyledons</taxon>
        <taxon>Gunneridae</taxon>
        <taxon>Pentapetalae</taxon>
        <taxon>asterids</taxon>
        <taxon>Ericales</taxon>
        <taxon>Theaceae</taxon>
        <taxon>Camellia</taxon>
    </lineage>
</organism>
<dbReference type="EMBL" id="CM045760">
    <property type="protein sequence ID" value="KAI8028539.1"/>
    <property type="molecule type" value="Genomic_DNA"/>
</dbReference>
<comment type="caution">
    <text evidence="1">The sequence shown here is derived from an EMBL/GenBank/DDBJ whole genome shotgun (WGS) entry which is preliminary data.</text>
</comment>
<protein>
    <submittedName>
        <fullName evidence="1">Protein SWEETIE</fullName>
    </submittedName>
</protein>
<dbReference type="Proteomes" id="UP001060215">
    <property type="component" value="Chromosome 3"/>
</dbReference>
<sequence>MVKLCSGVWIAHLDLKAKIPCVCGLTMAHDAPARIAELDIQPIFSSLTQPNSEGKTDDEEEATNNGQQRRNTFIKHPHSGNKKSSSNSKEVVQIASCGPRLKDIRIGLTLSWVFFLQVIHLKYLHPDSELQNFALQVMEMLRVDSSADAQALVIF</sequence>
<evidence type="ECO:0000313" key="1">
    <source>
        <dbReference type="EMBL" id="KAI8028539.1"/>
    </source>
</evidence>
<proteinExistence type="predicted"/>
<evidence type="ECO:0000313" key="2">
    <source>
        <dbReference type="Proteomes" id="UP001060215"/>
    </source>
</evidence>
<accession>A0ACC0IVN5</accession>
<reference evidence="1 2" key="1">
    <citation type="journal article" date="2022" name="Plant J.">
        <title>Chromosome-level genome of Camellia lanceoleosa provides a valuable resource for understanding genome evolution and self-incompatibility.</title>
        <authorList>
            <person name="Gong W."/>
            <person name="Xiao S."/>
            <person name="Wang L."/>
            <person name="Liao Z."/>
            <person name="Chang Y."/>
            <person name="Mo W."/>
            <person name="Hu G."/>
            <person name="Li W."/>
            <person name="Zhao G."/>
            <person name="Zhu H."/>
            <person name="Hu X."/>
            <person name="Ji K."/>
            <person name="Xiang X."/>
            <person name="Song Q."/>
            <person name="Yuan D."/>
            <person name="Jin S."/>
            <person name="Zhang L."/>
        </authorList>
    </citation>
    <scope>NUCLEOTIDE SEQUENCE [LARGE SCALE GENOMIC DNA]</scope>
    <source>
        <strain evidence="1">SQ_2022a</strain>
    </source>
</reference>